<dbReference type="Proteomes" id="UP000664288">
    <property type="component" value="Unassembled WGS sequence"/>
</dbReference>
<evidence type="ECO:0000256" key="2">
    <source>
        <dbReference type="SAM" id="MobiDB-lite"/>
    </source>
</evidence>
<reference evidence="4 5" key="1">
    <citation type="submission" date="2021-03" db="EMBL/GenBank/DDBJ databases">
        <title>Whole genome sequence of Jiella sp. MQZ13P-4.</title>
        <authorList>
            <person name="Tuo L."/>
        </authorList>
    </citation>
    <scope>NUCLEOTIDE SEQUENCE [LARGE SCALE GENOMIC DNA]</scope>
    <source>
        <strain evidence="4 5">MQZ13P-4</strain>
    </source>
</reference>
<gene>
    <name evidence="4" type="ORF">J1C47_21800</name>
</gene>
<dbReference type="InterPro" id="IPR004437">
    <property type="entry name" value="ParB/RepB/Spo0J"/>
</dbReference>
<accession>A0ABS3JBE7</accession>
<dbReference type="InterPro" id="IPR003115">
    <property type="entry name" value="ParB_N"/>
</dbReference>
<dbReference type="PANTHER" id="PTHR33375">
    <property type="entry name" value="CHROMOSOME-PARTITIONING PROTEIN PARB-RELATED"/>
    <property type="match status" value="1"/>
</dbReference>
<dbReference type="RefSeq" id="WP_207352925.1">
    <property type="nucleotide sequence ID" value="NZ_JAFMPY010000036.1"/>
</dbReference>
<organism evidence="4 5">
    <name type="scientific">Jiella sonneratiae</name>
    <dbReference type="NCBI Taxonomy" id="2816856"/>
    <lineage>
        <taxon>Bacteria</taxon>
        <taxon>Pseudomonadati</taxon>
        <taxon>Pseudomonadota</taxon>
        <taxon>Alphaproteobacteria</taxon>
        <taxon>Hyphomicrobiales</taxon>
        <taxon>Aurantimonadaceae</taxon>
        <taxon>Jiella</taxon>
    </lineage>
</organism>
<dbReference type="SUPFAM" id="SSF109709">
    <property type="entry name" value="KorB DNA-binding domain-like"/>
    <property type="match status" value="1"/>
</dbReference>
<evidence type="ECO:0000313" key="4">
    <source>
        <dbReference type="EMBL" id="MBO0906293.1"/>
    </source>
</evidence>
<dbReference type="EMBL" id="JAFMPY010000036">
    <property type="protein sequence ID" value="MBO0906293.1"/>
    <property type="molecule type" value="Genomic_DNA"/>
</dbReference>
<dbReference type="PANTHER" id="PTHR33375:SF7">
    <property type="entry name" value="CHROMOSOME 2-PARTITIONING PROTEIN PARB-RELATED"/>
    <property type="match status" value="1"/>
</dbReference>
<sequence length="583" mass="63694">MTTLETTLPLNCLIAGKANVRRTARMEGIDALAASIAAHGLQQNLVVRPAEDGSRHEVVAGNRRLAALKRLAKQKRIARNAPIPCKVLNEDDDATEISLAENAMRADMHPDDQCEAFRTLIDEHGMGIEAVAARFGVTPAVVQRRLKIAHVSPKLRALYRKGTLSLEQMMAFALVDDHRAQEDVWTSLPTWSRHPRDIRAALTAETLPATHRLALFVGIEDYVAAGGAVIRDLFDEANDGYLTDRALLMRLADAKLAEAVTAVEAEGWKWVKAEPEPDYTVHYDHLPALPIDEDADTGEEDDEAEERYAPEDVARAGVVLRIGHDGGLVVRRGLVHPHDREPEAADGNAPAKAKRKLQPGELPARLVEELTAHRTAALRLELASHPLTALAATVEALALSLLYAPWEAATSSLALKASSEDLARHTEATGDCDAHRQFAQMREYWGDRLPGDPRDLFAWCLGQTQEVLLDLLAFLAGLSVNAVQAKHDWQDSPRLIHADRLAATLSLNMAEHYTPSVDGFYGKLTKATLIAITAEAKAPIAVRLSELKKEEAARRTHKAMQACPGWLPAPLRSPRSEAAAQAA</sequence>
<dbReference type="Gene3D" id="3.90.1530.30">
    <property type="match status" value="1"/>
</dbReference>
<comment type="similarity">
    <text evidence="1">Belongs to the ParB family.</text>
</comment>
<feature type="domain" description="ParB-like N-terminal" evidence="3">
    <location>
        <begin position="6"/>
        <end position="103"/>
    </location>
</feature>
<protein>
    <submittedName>
        <fullName evidence="4">ParB/RepB/Spo0J family partition protein</fullName>
    </submittedName>
</protein>
<dbReference type="InterPro" id="IPR041468">
    <property type="entry name" value="HTH_ParB/Spo0J"/>
</dbReference>
<name>A0ABS3JBE7_9HYPH</name>
<dbReference type="SMART" id="SM00470">
    <property type="entry name" value="ParB"/>
    <property type="match status" value="1"/>
</dbReference>
<feature type="compositionally biased region" description="Acidic residues" evidence="2">
    <location>
        <begin position="291"/>
        <end position="305"/>
    </location>
</feature>
<comment type="caution">
    <text evidence="4">The sequence shown here is derived from an EMBL/GenBank/DDBJ whole genome shotgun (WGS) entry which is preliminary data.</text>
</comment>
<feature type="region of interest" description="Disordered" evidence="2">
    <location>
        <begin position="290"/>
        <end position="309"/>
    </location>
</feature>
<keyword evidence="5" id="KW-1185">Reference proteome</keyword>
<dbReference type="Pfam" id="PF02195">
    <property type="entry name" value="ParB_N"/>
    <property type="match status" value="1"/>
</dbReference>
<evidence type="ECO:0000313" key="5">
    <source>
        <dbReference type="Proteomes" id="UP000664288"/>
    </source>
</evidence>
<feature type="region of interest" description="Disordered" evidence="2">
    <location>
        <begin position="339"/>
        <end position="360"/>
    </location>
</feature>
<evidence type="ECO:0000256" key="1">
    <source>
        <dbReference type="ARBA" id="ARBA00006295"/>
    </source>
</evidence>
<dbReference type="InterPro" id="IPR036086">
    <property type="entry name" value="ParB/Sulfiredoxin_sf"/>
</dbReference>
<dbReference type="CDD" id="cd16406">
    <property type="entry name" value="ParB_N_like"/>
    <property type="match status" value="1"/>
</dbReference>
<evidence type="ECO:0000259" key="3">
    <source>
        <dbReference type="SMART" id="SM00470"/>
    </source>
</evidence>
<dbReference type="Pfam" id="PF17762">
    <property type="entry name" value="HTH_ParB"/>
    <property type="match status" value="1"/>
</dbReference>
<proteinExistence type="inferred from homology"/>
<dbReference type="InterPro" id="IPR050336">
    <property type="entry name" value="Chromosome_partition/occlusion"/>
</dbReference>
<dbReference type="SUPFAM" id="SSF110849">
    <property type="entry name" value="ParB/Sulfiredoxin"/>
    <property type="match status" value="1"/>
</dbReference>
<dbReference type="Gene3D" id="1.10.10.2830">
    <property type="match status" value="1"/>
</dbReference>
<dbReference type="NCBIfam" id="TIGR00180">
    <property type="entry name" value="parB_part"/>
    <property type="match status" value="1"/>
</dbReference>